<proteinExistence type="predicted"/>
<dbReference type="OrthoDB" id="62952at2759"/>
<keyword evidence="2" id="KW-1185">Reference proteome</keyword>
<dbReference type="Proteomes" id="UP000800200">
    <property type="component" value="Unassembled WGS sequence"/>
</dbReference>
<dbReference type="AlphaFoldDB" id="A0A6A6ER11"/>
<dbReference type="EMBL" id="ML994614">
    <property type="protein sequence ID" value="KAF2193219.1"/>
    <property type="molecule type" value="Genomic_DNA"/>
</dbReference>
<evidence type="ECO:0000313" key="1">
    <source>
        <dbReference type="EMBL" id="KAF2193219.1"/>
    </source>
</evidence>
<gene>
    <name evidence="1" type="ORF">K469DRAFT_551812</name>
</gene>
<dbReference type="PANTHER" id="PTHR42085">
    <property type="entry name" value="F-BOX DOMAIN-CONTAINING PROTEIN"/>
    <property type="match status" value="1"/>
</dbReference>
<accession>A0A6A6ER11</accession>
<dbReference type="PANTHER" id="PTHR42085:SF1">
    <property type="entry name" value="F-BOX DOMAIN-CONTAINING PROTEIN"/>
    <property type="match status" value="1"/>
</dbReference>
<name>A0A6A6ER11_9PEZI</name>
<organism evidence="1 2">
    <name type="scientific">Zopfia rhizophila CBS 207.26</name>
    <dbReference type="NCBI Taxonomy" id="1314779"/>
    <lineage>
        <taxon>Eukaryota</taxon>
        <taxon>Fungi</taxon>
        <taxon>Dikarya</taxon>
        <taxon>Ascomycota</taxon>
        <taxon>Pezizomycotina</taxon>
        <taxon>Dothideomycetes</taxon>
        <taxon>Dothideomycetes incertae sedis</taxon>
        <taxon>Zopfiaceae</taxon>
        <taxon>Zopfia</taxon>
    </lineage>
</organism>
<evidence type="ECO:0000313" key="2">
    <source>
        <dbReference type="Proteomes" id="UP000800200"/>
    </source>
</evidence>
<sequence length="292" mass="33123">MATNQASLLLALPPEIRNSVYEFYFTHDPSVSPPSISRSPLALSLTCRKLHSETHALAFAAATFQARRWQLPELKAKIKRVRSTYLPLIRRVELTVGIRDFLVDVRSLNGLRLAEAGLTCLEDIFINFSGEPTSESRENYILSNLVILIWKTVANRGNKSLRKIRLVHGGLLRWHGILELCEVMKKRLLLASDALQVCEEYKEGRFKLITKDGGGVEPREVQVLLGHTVREAEMYGTVQKELLNGKVLDNLCARLPNDLDAVDLDSERFAYEIEQMSRVFRVSKHIDTGAYY</sequence>
<protein>
    <submittedName>
        <fullName evidence="1">Uncharacterized protein</fullName>
    </submittedName>
</protein>
<reference evidence="1" key="1">
    <citation type="journal article" date="2020" name="Stud. Mycol.">
        <title>101 Dothideomycetes genomes: a test case for predicting lifestyles and emergence of pathogens.</title>
        <authorList>
            <person name="Haridas S."/>
            <person name="Albert R."/>
            <person name="Binder M."/>
            <person name="Bloem J."/>
            <person name="Labutti K."/>
            <person name="Salamov A."/>
            <person name="Andreopoulos B."/>
            <person name="Baker S."/>
            <person name="Barry K."/>
            <person name="Bills G."/>
            <person name="Bluhm B."/>
            <person name="Cannon C."/>
            <person name="Castanera R."/>
            <person name="Culley D."/>
            <person name="Daum C."/>
            <person name="Ezra D."/>
            <person name="Gonzalez J."/>
            <person name="Henrissat B."/>
            <person name="Kuo A."/>
            <person name="Liang C."/>
            <person name="Lipzen A."/>
            <person name="Lutzoni F."/>
            <person name="Magnuson J."/>
            <person name="Mondo S."/>
            <person name="Nolan M."/>
            <person name="Ohm R."/>
            <person name="Pangilinan J."/>
            <person name="Park H.-J."/>
            <person name="Ramirez L."/>
            <person name="Alfaro M."/>
            <person name="Sun H."/>
            <person name="Tritt A."/>
            <person name="Yoshinaga Y."/>
            <person name="Zwiers L.-H."/>
            <person name="Turgeon B."/>
            <person name="Goodwin S."/>
            <person name="Spatafora J."/>
            <person name="Crous P."/>
            <person name="Grigoriev I."/>
        </authorList>
    </citation>
    <scope>NUCLEOTIDE SEQUENCE</scope>
    <source>
        <strain evidence="1">CBS 207.26</strain>
    </source>
</reference>
<dbReference type="InterPro" id="IPR038883">
    <property type="entry name" value="AN11006-like"/>
</dbReference>